<dbReference type="Proteomes" id="UP001056535">
    <property type="component" value="Chromosome"/>
</dbReference>
<evidence type="ECO:0000313" key="2">
    <source>
        <dbReference type="EMBL" id="USQ77535.1"/>
    </source>
</evidence>
<dbReference type="EMBL" id="CP099490">
    <property type="protein sequence ID" value="USQ77535.1"/>
    <property type="molecule type" value="Genomic_DNA"/>
</dbReference>
<gene>
    <name evidence="2" type="ORF">NF557_06410</name>
</gene>
<feature type="region of interest" description="Disordered" evidence="1">
    <location>
        <begin position="183"/>
        <end position="240"/>
    </location>
</feature>
<evidence type="ECO:0000313" key="3">
    <source>
        <dbReference type="Proteomes" id="UP001056535"/>
    </source>
</evidence>
<feature type="compositionally biased region" description="Polar residues" evidence="1">
    <location>
        <begin position="12"/>
        <end position="22"/>
    </location>
</feature>
<feature type="compositionally biased region" description="Basic and acidic residues" evidence="1">
    <location>
        <begin position="199"/>
        <end position="211"/>
    </location>
</feature>
<reference evidence="2" key="1">
    <citation type="submission" date="2022-06" db="EMBL/GenBank/DDBJ databases">
        <title>Ornithinimicrobium JY.X270.</title>
        <authorList>
            <person name="Huang Y."/>
        </authorList>
    </citation>
    <scope>NUCLEOTIDE SEQUENCE</scope>
    <source>
        <strain evidence="2">JY.X270</strain>
    </source>
</reference>
<keyword evidence="3" id="KW-1185">Reference proteome</keyword>
<name>A0ABY4YLY9_9MICO</name>
<proteinExistence type="predicted"/>
<sequence>MTQSDVVRGTRMASNETATTQGGLRPARRTIVKGAAWAVPVVAVASAAPVMAHSHEGPPPSCLELGVTGDSCRVSNTDAYFLGFCITNRCAEGTQLPPTFTFEIENNSDKPFVYYGTDDPFVLTIPVPPAQEQSCTAGVWLSAGSNANGVKFYYNGVLIAEIDSPQKTDWCADNVPNALRTVGDATEVEKSDSPAVDKPTSHEEPAARVEEPVVETPSEQPVPAPAPGADTESSTASPKG</sequence>
<accession>A0ABY4YLY9</accession>
<organism evidence="2 3">
    <name type="scientific">Ornithinimicrobium cryptoxanthini</name>
    <dbReference type="NCBI Taxonomy" id="2934161"/>
    <lineage>
        <taxon>Bacteria</taxon>
        <taxon>Bacillati</taxon>
        <taxon>Actinomycetota</taxon>
        <taxon>Actinomycetes</taxon>
        <taxon>Micrococcales</taxon>
        <taxon>Ornithinimicrobiaceae</taxon>
        <taxon>Ornithinimicrobium</taxon>
    </lineage>
</organism>
<protein>
    <submittedName>
        <fullName evidence="2">Uncharacterized protein</fullName>
    </submittedName>
</protein>
<evidence type="ECO:0000256" key="1">
    <source>
        <dbReference type="SAM" id="MobiDB-lite"/>
    </source>
</evidence>
<feature type="region of interest" description="Disordered" evidence="1">
    <location>
        <begin position="1"/>
        <end position="25"/>
    </location>
</feature>
<dbReference type="RefSeq" id="WP_252622758.1">
    <property type="nucleotide sequence ID" value="NZ_CP099490.1"/>
</dbReference>
<feature type="compositionally biased region" description="Polar residues" evidence="1">
    <location>
        <begin position="231"/>
        <end position="240"/>
    </location>
</feature>